<dbReference type="InterPro" id="IPR002563">
    <property type="entry name" value="Flavin_Rdtase-like_dom"/>
</dbReference>
<name>A0A8H5I1G1_9AGAR</name>
<keyword evidence="3" id="KW-0288">FMN</keyword>
<reference evidence="6 7" key="1">
    <citation type="journal article" date="2020" name="ISME J.">
        <title>Uncovering the hidden diversity of litter-decomposition mechanisms in mushroom-forming fungi.</title>
        <authorList>
            <person name="Floudas D."/>
            <person name="Bentzer J."/>
            <person name="Ahren D."/>
            <person name="Johansson T."/>
            <person name="Persson P."/>
            <person name="Tunlid A."/>
        </authorList>
    </citation>
    <scope>NUCLEOTIDE SEQUENCE [LARGE SCALE GENOMIC DNA]</scope>
    <source>
        <strain evidence="6 7">CBS 406.79</strain>
    </source>
</reference>
<dbReference type="InterPro" id="IPR012349">
    <property type="entry name" value="Split_barrel_FMN-bd"/>
</dbReference>
<evidence type="ECO:0000256" key="4">
    <source>
        <dbReference type="ARBA" id="ARBA00038054"/>
    </source>
</evidence>
<proteinExistence type="inferred from homology"/>
<dbReference type="EMBL" id="JAACJN010000002">
    <property type="protein sequence ID" value="KAF5393494.1"/>
    <property type="molecule type" value="Genomic_DNA"/>
</dbReference>
<comment type="cofactor">
    <cofactor evidence="1">
        <name>FMN</name>
        <dbReference type="ChEBI" id="CHEBI:58210"/>
    </cofactor>
</comment>
<protein>
    <recommendedName>
        <fullName evidence="5">Flavin reductase like domain-containing protein</fullName>
    </recommendedName>
</protein>
<accession>A0A8H5I1G1</accession>
<keyword evidence="7" id="KW-1185">Reference proteome</keyword>
<dbReference type="SMART" id="SM00903">
    <property type="entry name" value="Flavin_Reduct"/>
    <property type="match status" value="1"/>
</dbReference>
<evidence type="ECO:0000313" key="6">
    <source>
        <dbReference type="EMBL" id="KAF5393494.1"/>
    </source>
</evidence>
<dbReference type="Proteomes" id="UP000518752">
    <property type="component" value="Unassembled WGS sequence"/>
</dbReference>
<dbReference type="PANTHER" id="PTHR33798">
    <property type="entry name" value="FLAVOPROTEIN OXYGENASE"/>
    <property type="match status" value="1"/>
</dbReference>
<organism evidence="6 7">
    <name type="scientific">Collybiopsis confluens</name>
    <dbReference type="NCBI Taxonomy" id="2823264"/>
    <lineage>
        <taxon>Eukaryota</taxon>
        <taxon>Fungi</taxon>
        <taxon>Dikarya</taxon>
        <taxon>Basidiomycota</taxon>
        <taxon>Agaricomycotina</taxon>
        <taxon>Agaricomycetes</taxon>
        <taxon>Agaricomycetidae</taxon>
        <taxon>Agaricales</taxon>
        <taxon>Marasmiineae</taxon>
        <taxon>Omphalotaceae</taxon>
        <taxon>Collybiopsis</taxon>
    </lineage>
</organism>
<evidence type="ECO:0000256" key="1">
    <source>
        <dbReference type="ARBA" id="ARBA00001917"/>
    </source>
</evidence>
<evidence type="ECO:0000259" key="5">
    <source>
        <dbReference type="SMART" id="SM00903"/>
    </source>
</evidence>
<comment type="similarity">
    <text evidence="4">Belongs to the flavoredoxin family.</text>
</comment>
<dbReference type="OrthoDB" id="10250990at2759"/>
<gene>
    <name evidence="6" type="ORF">D9757_000654</name>
</gene>
<dbReference type="GO" id="GO:0010181">
    <property type="term" value="F:FMN binding"/>
    <property type="evidence" value="ECO:0007669"/>
    <property type="project" value="InterPro"/>
</dbReference>
<dbReference type="Pfam" id="PF01613">
    <property type="entry name" value="Flavin_Reduct"/>
    <property type="match status" value="1"/>
</dbReference>
<comment type="caution">
    <text evidence="6">The sequence shown here is derived from an EMBL/GenBank/DDBJ whole genome shotgun (WGS) entry which is preliminary data.</text>
</comment>
<sequence length="266" mass="29390">MSLKLLRPSSLRFCRWNSSFDPTKSFKLSKPPLPEWKLGAGAAMDLSHHQSSVYKSWNLSETSLKDTYRLLTSAIIPRPIALISTLDSDGSPNLAPFSYFSMISHNPPLLSVSFSLSPGKAKDSRKNIFDTGEFTVNLISEHFIEAANSTSLDAPADVNEWLVSGLTMEASSQVKPPRCAESIFHFSHDISDLNNEQTTTTLVLGLIKQVHVRESALSENGIEVNPAELRPVARLGGLTYARLTDGFNLPRLSWKKWGDKVGDMVN</sequence>
<dbReference type="SUPFAM" id="SSF50475">
    <property type="entry name" value="FMN-binding split barrel"/>
    <property type="match status" value="1"/>
</dbReference>
<dbReference type="AlphaFoldDB" id="A0A8H5I1G1"/>
<evidence type="ECO:0000313" key="7">
    <source>
        <dbReference type="Proteomes" id="UP000518752"/>
    </source>
</evidence>
<dbReference type="Gene3D" id="2.30.110.10">
    <property type="entry name" value="Electron Transport, Fmn-binding Protein, Chain A"/>
    <property type="match status" value="1"/>
</dbReference>
<evidence type="ECO:0000256" key="3">
    <source>
        <dbReference type="ARBA" id="ARBA00022643"/>
    </source>
</evidence>
<feature type="domain" description="Flavin reductase like" evidence="5">
    <location>
        <begin position="73"/>
        <end position="222"/>
    </location>
</feature>
<dbReference type="PANTHER" id="PTHR33798:SF5">
    <property type="entry name" value="FLAVIN REDUCTASE LIKE DOMAIN-CONTAINING PROTEIN"/>
    <property type="match status" value="1"/>
</dbReference>
<evidence type="ECO:0000256" key="2">
    <source>
        <dbReference type="ARBA" id="ARBA00022630"/>
    </source>
</evidence>
<keyword evidence="2" id="KW-0285">Flavoprotein</keyword>